<dbReference type="InterPro" id="IPR011059">
    <property type="entry name" value="Metal-dep_hydrolase_composite"/>
</dbReference>
<dbReference type="CDD" id="cd01313">
    <property type="entry name" value="Met_dep_hydrolase_E"/>
    <property type="match status" value="1"/>
</dbReference>
<dbReference type="Gene3D" id="2.30.40.10">
    <property type="entry name" value="Urease, subunit C, domain 1"/>
    <property type="match status" value="1"/>
</dbReference>
<dbReference type="InterPro" id="IPR006680">
    <property type="entry name" value="Amidohydro-rel"/>
</dbReference>
<dbReference type="Proteomes" id="UP001559025">
    <property type="component" value="Unassembled WGS sequence"/>
</dbReference>
<evidence type="ECO:0000256" key="1">
    <source>
        <dbReference type="ARBA" id="ARBA00001947"/>
    </source>
</evidence>
<dbReference type="PANTHER" id="PTHR11271">
    <property type="entry name" value="GUANINE DEAMINASE"/>
    <property type="match status" value="1"/>
</dbReference>
<evidence type="ECO:0000259" key="6">
    <source>
        <dbReference type="Pfam" id="PF22429"/>
    </source>
</evidence>
<accession>A0ABV3WZD1</accession>
<dbReference type="GO" id="GO:0050416">
    <property type="term" value="F:formimidoylglutamate deiminase activity"/>
    <property type="evidence" value="ECO:0007669"/>
    <property type="project" value="UniProtKB-EC"/>
</dbReference>
<dbReference type="RefSeq" id="WP_368804312.1">
    <property type="nucleotide sequence ID" value="NZ_JAZHFV010000006.1"/>
</dbReference>
<feature type="domain" description="Formimidoylglutamate deiminase N-terminal" evidence="6">
    <location>
        <begin position="1"/>
        <end position="43"/>
    </location>
</feature>
<reference evidence="7 8" key="1">
    <citation type="submission" date="2024-01" db="EMBL/GenBank/DDBJ databases">
        <title>New evidence supports the origin of RcGTA from prophage.</title>
        <authorList>
            <person name="Xu Y."/>
            <person name="Liu B."/>
            <person name="Chen F."/>
        </authorList>
    </citation>
    <scope>NUCLEOTIDE SEQUENCE [LARGE SCALE GENOMIC DNA]</scope>
    <source>
        <strain evidence="7 8">CBW1107-2</strain>
    </source>
</reference>
<keyword evidence="8" id="KW-1185">Reference proteome</keyword>
<dbReference type="NCBIfam" id="TIGR02022">
    <property type="entry name" value="hutF"/>
    <property type="match status" value="1"/>
</dbReference>
<proteinExistence type="predicted"/>
<dbReference type="Gene3D" id="3.20.20.140">
    <property type="entry name" value="Metal-dependent hydrolases"/>
    <property type="match status" value="1"/>
</dbReference>
<evidence type="ECO:0000256" key="4">
    <source>
        <dbReference type="ARBA" id="ARBA00022833"/>
    </source>
</evidence>
<evidence type="ECO:0000313" key="7">
    <source>
        <dbReference type="EMBL" id="MEX4009389.1"/>
    </source>
</evidence>
<dbReference type="Pfam" id="PF01979">
    <property type="entry name" value="Amidohydro_1"/>
    <property type="match status" value="1"/>
</dbReference>
<dbReference type="Pfam" id="PF22429">
    <property type="entry name" value="HutF_N"/>
    <property type="match status" value="1"/>
</dbReference>
<keyword evidence="2" id="KW-0479">Metal-binding</keyword>
<comment type="caution">
    <text evidence="7">The sequence shown here is derived from an EMBL/GenBank/DDBJ whole genome shotgun (WGS) entry which is preliminary data.</text>
</comment>
<dbReference type="SUPFAM" id="SSF51338">
    <property type="entry name" value="Composite domain of metallo-dependent hydrolases"/>
    <property type="match status" value="1"/>
</dbReference>
<evidence type="ECO:0000259" key="5">
    <source>
        <dbReference type="Pfam" id="PF01979"/>
    </source>
</evidence>
<dbReference type="InterPro" id="IPR010252">
    <property type="entry name" value="HutF"/>
</dbReference>
<dbReference type="NCBIfam" id="NF006684">
    <property type="entry name" value="PRK09229.1-5"/>
    <property type="match status" value="1"/>
</dbReference>
<evidence type="ECO:0000313" key="8">
    <source>
        <dbReference type="Proteomes" id="UP001559025"/>
    </source>
</evidence>
<organism evidence="7 8">
    <name type="scientific">Neoaquamicrobium sediminum</name>
    <dbReference type="NCBI Taxonomy" id="1849104"/>
    <lineage>
        <taxon>Bacteria</taxon>
        <taxon>Pseudomonadati</taxon>
        <taxon>Pseudomonadota</taxon>
        <taxon>Alphaproteobacteria</taxon>
        <taxon>Hyphomicrobiales</taxon>
        <taxon>Phyllobacteriaceae</taxon>
        <taxon>Neoaquamicrobium</taxon>
    </lineage>
</organism>
<dbReference type="NCBIfam" id="NF006683">
    <property type="entry name" value="PRK09229.1-4"/>
    <property type="match status" value="1"/>
</dbReference>
<dbReference type="NCBIfam" id="NF006681">
    <property type="entry name" value="PRK09229.1-2"/>
    <property type="match status" value="1"/>
</dbReference>
<dbReference type="PANTHER" id="PTHR11271:SF48">
    <property type="entry name" value="AMIDOHYDROLASE-RELATED DOMAIN-CONTAINING PROTEIN"/>
    <property type="match status" value="1"/>
</dbReference>
<evidence type="ECO:0000256" key="3">
    <source>
        <dbReference type="ARBA" id="ARBA00022801"/>
    </source>
</evidence>
<feature type="domain" description="Amidohydrolase-related" evidence="5">
    <location>
        <begin position="46"/>
        <end position="423"/>
    </location>
</feature>
<name>A0ABV3WZD1_9HYPH</name>
<dbReference type="InterPro" id="IPR032466">
    <property type="entry name" value="Metal_Hydrolase"/>
</dbReference>
<keyword evidence="3 7" id="KW-0378">Hydrolase</keyword>
<sequence>MTVIFGEQALTPGGWLENVSMTVANGRIGRIEPDSSPADADERCTVLLPTVANLHSHAFQRAMAGMAEHRGPTADTFWTWREVMYRHALTMTPDHVEATALMLYVEMLEAGFGRVGEFHYLHHAPDGRRYDDEAEMAGRIAAAALASGIGLTLLPVFYAHSTFGGAEPTSGQRRFVNDVDGFARLLESSRKVVESLPEANVGVAPHSLRAVTPDELAAVVPLTAGGPVHIHVAEQVKEVEDCLAWSGARPVEWLLANAPVDRNWCLIHATHMTGSETIAAARTGAVAGLCPVTEANLGDGIFSGSLFAEHDGHWGVGSDSNVLIGLADELRQFEYAQRLGNRARNVMAGGPGSTGRALFDAAHRGGEQALGAAASGIAVGAPADFMALDTTHPTCEGKAGDALLDAFTFAGAGRPDRVWICGRKLVENGRHRLRDEAERGFRKALRELSEA</sequence>
<dbReference type="InterPro" id="IPR051607">
    <property type="entry name" value="Metallo-dep_hydrolases"/>
</dbReference>
<protein>
    <submittedName>
        <fullName evidence="7">Formimidoylglutamate deiminase</fullName>
        <ecNumber evidence="7">3.5.3.13</ecNumber>
    </submittedName>
</protein>
<dbReference type="SUPFAM" id="SSF51556">
    <property type="entry name" value="Metallo-dependent hydrolases"/>
    <property type="match status" value="1"/>
</dbReference>
<gene>
    <name evidence="7" type="ORF">V1479_18915</name>
</gene>
<dbReference type="EMBL" id="JAZHFV010000006">
    <property type="protein sequence ID" value="MEX4009389.1"/>
    <property type="molecule type" value="Genomic_DNA"/>
</dbReference>
<comment type="cofactor">
    <cofactor evidence="1">
        <name>Zn(2+)</name>
        <dbReference type="ChEBI" id="CHEBI:29105"/>
    </cofactor>
</comment>
<dbReference type="InterPro" id="IPR055156">
    <property type="entry name" value="HutF-like_N"/>
</dbReference>
<keyword evidence="4" id="KW-0862">Zinc</keyword>
<evidence type="ECO:0000256" key="2">
    <source>
        <dbReference type="ARBA" id="ARBA00022723"/>
    </source>
</evidence>
<dbReference type="EC" id="3.5.3.13" evidence="7"/>